<dbReference type="EMBL" id="JAHRIP010090513">
    <property type="protein sequence ID" value="MEQ2316845.1"/>
    <property type="molecule type" value="Genomic_DNA"/>
</dbReference>
<organism evidence="1 2">
    <name type="scientific">Ameca splendens</name>
    <dbReference type="NCBI Taxonomy" id="208324"/>
    <lineage>
        <taxon>Eukaryota</taxon>
        <taxon>Metazoa</taxon>
        <taxon>Chordata</taxon>
        <taxon>Craniata</taxon>
        <taxon>Vertebrata</taxon>
        <taxon>Euteleostomi</taxon>
        <taxon>Actinopterygii</taxon>
        <taxon>Neopterygii</taxon>
        <taxon>Teleostei</taxon>
        <taxon>Neoteleostei</taxon>
        <taxon>Acanthomorphata</taxon>
        <taxon>Ovalentaria</taxon>
        <taxon>Atherinomorphae</taxon>
        <taxon>Cyprinodontiformes</taxon>
        <taxon>Goodeidae</taxon>
        <taxon>Ameca</taxon>
    </lineage>
</organism>
<evidence type="ECO:0000313" key="2">
    <source>
        <dbReference type="Proteomes" id="UP001469553"/>
    </source>
</evidence>
<dbReference type="Proteomes" id="UP001469553">
    <property type="component" value="Unassembled WGS sequence"/>
</dbReference>
<comment type="caution">
    <text evidence="1">The sequence shown here is derived from an EMBL/GenBank/DDBJ whole genome shotgun (WGS) entry which is preliminary data.</text>
</comment>
<proteinExistence type="predicted"/>
<gene>
    <name evidence="1" type="ORF">AMECASPLE_036639</name>
</gene>
<reference evidence="1 2" key="1">
    <citation type="submission" date="2021-06" db="EMBL/GenBank/DDBJ databases">
        <authorList>
            <person name="Palmer J.M."/>
        </authorList>
    </citation>
    <scope>NUCLEOTIDE SEQUENCE [LARGE SCALE GENOMIC DNA]</scope>
    <source>
        <strain evidence="1 2">AS_MEX2019</strain>
        <tissue evidence="1">Muscle</tissue>
    </source>
</reference>
<accession>A0ABV1AF76</accession>
<evidence type="ECO:0000313" key="1">
    <source>
        <dbReference type="EMBL" id="MEQ2316845.1"/>
    </source>
</evidence>
<keyword evidence="2" id="KW-1185">Reference proteome</keyword>
<protein>
    <submittedName>
        <fullName evidence="1">Uncharacterized protein</fullName>
    </submittedName>
</protein>
<name>A0ABV1AF76_9TELE</name>
<sequence>MKPLRDVSDLLASQFINWHTEIIKSICKIPPLKHDPTTILASSITTQEIPSNSSPQLNTISPPKAKSTLIPQNSNAITSSYFTRTKKSSGLSSPIFQVLHCLLFIYSLQLSAADQVPSSLKTADIKPLLRQTSDLRYFPTTGPSPTQFLSKVLERAAAVQLQDHLHLHTLFEKFQYGFRHAHSRHSTGESHLYPPHGS</sequence>